<organism evidence="1">
    <name type="scientific">uncultured Frankineae bacterium</name>
    <dbReference type="NCBI Taxonomy" id="437475"/>
    <lineage>
        <taxon>Bacteria</taxon>
        <taxon>Bacillati</taxon>
        <taxon>Actinomycetota</taxon>
        <taxon>Actinomycetes</taxon>
        <taxon>Frankiales</taxon>
        <taxon>environmental samples</taxon>
    </lineage>
</organism>
<accession>A0A6J4KMY2</accession>
<gene>
    <name evidence="1" type="ORF">AVDCRST_MAG07-490</name>
</gene>
<evidence type="ECO:0000313" key="1">
    <source>
        <dbReference type="EMBL" id="CAA9310313.1"/>
    </source>
</evidence>
<protein>
    <submittedName>
        <fullName evidence="1">Uncharacterized protein</fullName>
    </submittedName>
</protein>
<dbReference type="EMBL" id="CADCUB010000025">
    <property type="protein sequence ID" value="CAA9310313.1"/>
    <property type="molecule type" value="Genomic_DNA"/>
</dbReference>
<reference evidence="1" key="1">
    <citation type="submission" date="2020-02" db="EMBL/GenBank/DDBJ databases">
        <authorList>
            <person name="Meier V. D."/>
        </authorList>
    </citation>
    <scope>NUCLEOTIDE SEQUENCE</scope>
    <source>
        <strain evidence="1">AVDCRST_MAG07</strain>
    </source>
</reference>
<dbReference type="AlphaFoldDB" id="A0A6J4KMY2"/>
<name>A0A6J4KMY2_9ACTN</name>
<sequence length="162" mass="17510">MRLFGRRVPEVVAAVTLEPGERRTAWGLTPAGEPVVATDRGLRLPGAACLDWPDVEKATWARPMLTVVRVSTVAGTGERRTVHLEQEGGLPDVVRGAVTDSVAWSSHYRLSPAGGVRVVGRRRPAAELLDWQLVYDPGTDLSDPLVQQQAGELLLSARRTVG</sequence>
<proteinExistence type="predicted"/>